<dbReference type="PRINTS" id="PR00081">
    <property type="entry name" value="GDHRDH"/>
</dbReference>
<evidence type="ECO:0000256" key="1">
    <source>
        <dbReference type="ARBA" id="ARBA00006484"/>
    </source>
</evidence>
<dbReference type="PANTHER" id="PTHR24321:SF14">
    <property type="entry name" value="SHORT-CHAIN TYPE DEHYDROGENASE_REDUCTASE BLR2146-RELATED"/>
    <property type="match status" value="1"/>
</dbReference>
<evidence type="ECO:0000313" key="3">
    <source>
        <dbReference type="EMBL" id="MFA3843099.1"/>
    </source>
</evidence>
<keyword evidence="4" id="KW-1185">Reference proteome</keyword>
<dbReference type="InterPro" id="IPR036291">
    <property type="entry name" value="NAD(P)-bd_dom_sf"/>
</dbReference>
<gene>
    <name evidence="3" type="ORF">ACEG43_44410</name>
</gene>
<dbReference type="Proteomes" id="UP001571476">
    <property type="component" value="Unassembled WGS sequence"/>
</dbReference>
<dbReference type="InterPro" id="IPR002347">
    <property type="entry name" value="SDR_fam"/>
</dbReference>
<dbReference type="PROSITE" id="PS00061">
    <property type="entry name" value="ADH_SHORT"/>
    <property type="match status" value="1"/>
</dbReference>
<dbReference type="EMBL" id="JBGOSP010000051">
    <property type="protein sequence ID" value="MFA3843099.1"/>
    <property type="molecule type" value="Genomic_DNA"/>
</dbReference>
<sequence length="300" mass="31117">MITNEIGMTAAISITSEVEMTNEILRGKSAVVFGGATGIGAGCAQLLAERGAAVVVADLAVEAAELTVERISAAGGQAAAVRCDVSVEEDVENAILLAERTYGRVDIVHNNAGAMHLVPKDRPVGDLPVDIWDQTMAVNLRGPMLGCKYGVRAMLRSGGGSIINTSSAAALAGELTETAYGVSKAAVLQLTRSVATQYGRYGIRCNAILPGMVAVERQASADTASSDLREALAANHLTPYIAVPADIAFAVAFLASSEARFVTGHSFSVDGGMTAHQPMYLDLLRHVEKQESSTSPASVG</sequence>
<name>A0ABV4SXB1_9ACTN</name>
<dbReference type="EC" id="1.1.1.-" evidence="3"/>
<dbReference type="PANTHER" id="PTHR24321">
    <property type="entry name" value="DEHYDROGENASES, SHORT CHAIN"/>
    <property type="match status" value="1"/>
</dbReference>
<keyword evidence="2 3" id="KW-0560">Oxidoreductase</keyword>
<protein>
    <submittedName>
        <fullName evidence="3">SDR family NAD(P)-dependent oxidoreductase</fullName>
        <ecNumber evidence="3">1.1.1.-</ecNumber>
    </submittedName>
</protein>
<comment type="similarity">
    <text evidence="1">Belongs to the short-chain dehydrogenases/reductases (SDR) family.</text>
</comment>
<accession>A0ABV4SXB1</accession>
<dbReference type="Pfam" id="PF13561">
    <property type="entry name" value="adh_short_C2"/>
    <property type="match status" value="1"/>
</dbReference>
<organism evidence="3 4">
    <name type="scientific">Streptomyces aureus</name>
    <dbReference type="NCBI Taxonomy" id="193461"/>
    <lineage>
        <taxon>Bacteria</taxon>
        <taxon>Bacillati</taxon>
        <taxon>Actinomycetota</taxon>
        <taxon>Actinomycetes</taxon>
        <taxon>Kitasatosporales</taxon>
        <taxon>Streptomycetaceae</taxon>
        <taxon>Streptomyces</taxon>
    </lineage>
</organism>
<reference evidence="3 4" key="1">
    <citation type="submission" date="2024-08" db="EMBL/GenBank/DDBJ databases">
        <title>Genome sequence of Streptomyces aureus CACIA-1.46HGO.</title>
        <authorList>
            <person name="Evangelista-Martinez Z."/>
        </authorList>
    </citation>
    <scope>NUCLEOTIDE SEQUENCE [LARGE SCALE GENOMIC DNA]</scope>
    <source>
        <strain evidence="3 4">CACIA-1.46HGO</strain>
    </source>
</reference>
<dbReference type="PRINTS" id="PR00080">
    <property type="entry name" value="SDRFAMILY"/>
</dbReference>
<dbReference type="InterPro" id="IPR020904">
    <property type="entry name" value="Sc_DH/Rdtase_CS"/>
</dbReference>
<evidence type="ECO:0000256" key="2">
    <source>
        <dbReference type="ARBA" id="ARBA00023002"/>
    </source>
</evidence>
<dbReference type="RefSeq" id="WP_372566964.1">
    <property type="nucleotide sequence ID" value="NZ_JBGOSP010000051.1"/>
</dbReference>
<dbReference type="GO" id="GO:0016491">
    <property type="term" value="F:oxidoreductase activity"/>
    <property type="evidence" value="ECO:0007669"/>
    <property type="project" value="UniProtKB-KW"/>
</dbReference>
<comment type="caution">
    <text evidence="3">The sequence shown here is derived from an EMBL/GenBank/DDBJ whole genome shotgun (WGS) entry which is preliminary data.</text>
</comment>
<dbReference type="Gene3D" id="3.40.50.720">
    <property type="entry name" value="NAD(P)-binding Rossmann-like Domain"/>
    <property type="match status" value="1"/>
</dbReference>
<dbReference type="SUPFAM" id="SSF51735">
    <property type="entry name" value="NAD(P)-binding Rossmann-fold domains"/>
    <property type="match status" value="1"/>
</dbReference>
<proteinExistence type="inferred from homology"/>
<evidence type="ECO:0000313" key="4">
    <source>
        <dbReference type="Proteomes" id="UP001571476"/>
    </source>
</evidence>